<evidence type="ECO:0000313" key="4">
    <source>
        <dbReference type="EMBL" id="KNC51727.1"/>
    </source>
</evidence>
<dbReference type="OrthoDB" id="288942at2759"/>
<dbReference type="SUPFAM" id="SSF50447">
    <property type="entry name" value="Translation proteins"/>
    <property type="match status" value="1"/>
</dbReference>
<protein>
    <submittedName>
        <fullName evidence="4">Alanyl-tRNA synthetase</fullName>
    </submittedName>
</protein>
<dbReference type="Gene3D" id="3.30.980.10">
    <property type="entry name" value="Threonyl-trna Synthetase, Chain A, domain 2"/>
    <property type="match status" value="1"/>
</dbReference>
<dbReference type="SMART" id="SM00863">
    <property type="entry name" value="tRNA_SAD"/>
    <property type="match status" value="1"/>
</dbReference>
<accession>A0A0L0DHD9</accession>
<evidence type="ECO:0000256" key="1">
    <source>
        <dbReference type="ARBA" id="ARBA00001947"/>
    </source>
</evidence>
<keyword evidence="4" id="KW-0436">Ligase</keyword>
<dbReference type="PANTHER" id="PTHR43462">
    <property type="entry name" value="ALANYL-TRNA EDITING PROTEIN"/>
    <property type="match status" value="1"/>
</dbReference>
<keyword evidence="5" id="KW-1185">Reference proteome</keyword>
<dbReference type="STRING" id="461836.A0A0L0DHD9"/>
<dbReference type="InterPro" id="IPR009000">
    <property type="entry name" value="Transl_B-barrel_sf"/>
</dbReference>
<dbReference type="GO" id="GO:0005524">
    <property type="term" value="F:ATP binding"/>
    <property type="evidence" value="ECO:0007669"/>
    <property type="project" value="InterPro"/>
</dbReference>
<dbReference type="SUPFAM" id="SSF55186">
    <property type="entry name" value="ThrRS/AlaRS common domain"/>
    <property type="match status" value="1"/>
</dbReference>
<dbReference type="OMA" id="MPVEIDF"/>
<comment type="cofactor">
    <cofactor evidence="1">
        <name>Zn(2+)</name>
        <dbReference type="ChEBI" id="CHEBI:29105"/>
    </cofactor>
</comment>
<name>A0A0L0DHD9_THETB</name>
<reference evidence="4 5" key="1">
    <citation type="submission" date="2010-05" db="EMBL/GenBank/DDBJ databases">
        <title>The Genome Sequence of Thecamonas trahens ATCC 50062.</title>
        <authorList>
            <consortium name="The Broad Institute Genome Sequencing Platform"/>
            <person name="Russ C."/>
            <person name="Cuomo C."/>
            <person name="Shea T."/>
            <person name="Young S.K."/>
            <person name="Zeng Q."/>
            <person name="Koehrsen M."/>
            <person name="Haas B."/>
            <person name="Borodovsky M."/>
            <person name="Guigo R."/>
            <person name="Alvarado L."/>
            <person name="Berlin A."/>
            <person name="Bochicchio J."/>
            <person name="Borenstein D."/>
            <person name="Chapman S."/>
            <person name="Chen Z."/>
            <person name="Freedman E."/>
            <person name="Gellesch M."/>
            <person name="Goldberg J."/>
            <person name="Griggs A."/>
            <person name="Gujja S."/>
            <person name="Heilman E."/>
            <person name="Heiman D."/>
            <person name="Hepburn T."/>
            <person name="Howarth C."/>
            <person name="Jen D."/>
            <person name="Larson L."/>
            <person name="Mehta T."/>
            <person name="Park D."/>
            <person name="Pearson M."/>
            <person name="Roberts A."/>
            <person name="Saif S."/>
            <person name="Shenoy N."/>
            <person name="Sisk P."/>
            <person name="Stolte C."/>
            <person name="Sykes S."/>
            <person name="Thomson T."/>
            <person name="Walk T."/>
            <person name="White J."/>
            <person name="Yandava C."/>
            <person name="Burger G."/>
            <person name="Gray M.W."/>
            <person name="Holland P.W.H."/>
            <person name="King N."/>
            <person name="Lang F.B.F."/>
            <person name="Roger A.J."/>
            <person name="Ruiz-Trillo I."/>
            <person name="Lander E."/>
            <person name="Nusbaum C."/>
        </authorList>
    </citation>
    <scope>NUCLEOTIDE SEQUENCE [LARGE SCALE GENOMIC DNA]</scope>
    <source>
        <strain evidence="4 5">ATCC 50062</strain>
    </source>
</reference>
<evidence type="ECO:0000313" key="5">
    <source>
        <dbReference type="Proteomes" id="UP000054408"/>
    </source>
</evidence>
<dbReference type="GO" id="GO:0004812">
    <property type="term" value="F:aminoacyl-tRNA ligase activity"/>
    <property type="evidence" value="ECO:0007669"/>
    <property type="project" value="UniProtKB-KW"/>
</dbReference>
<dbReference type="EMBL" id="GL349469">
    <property type="protein sequence ID" value="KNC51727.1"/>
    <property type="molecule type" value="Genomic_DNA"/>
</dbReference>
<dbReference type="eggNOG" id="KOG2105">
    <property type="taxonomic scope" value="Eukaryota"/>
</dbReference>
<dbReference type="RefSeq" id="XP_013755856.1">
    <property type="nucleotide sequence ID" value="XM_013900402.1"/>
</dbReference>
<dbReference type="PANTHER" id="PTHR43462:SF2">
    <property type="entry name" value="THREONYL AND ALANYL TRNA SYNTHETASE SECOND ADDITIONAL DOMAIN-CONTAINING PROTEIN"/>
    <property type="match status" value="1"/>
</dbReference>
<feature type="domain" description="Threonyl/alanyl tRNA synthetase SAD" evidence="3">
    <location>
        <begin position="197"/>
        <end position="238"/>
    </location>
</feature>
<dbReference type="InterPro" id="IPR018163">
    <property type="entry name" value="Thr/Ala-tRNA-synth_IIc_edit"/>
</dbReference>
<proteinExistence type="inferred from homology"/>
<gene>
    <name evidence="4" type="ORF">AMSG_07796</name>
</gene>
<organism evidence="4 5">
    <name type="scientific">Thecamonas trahens ATCC 50062</name>
    <dbReference type="NCBI Taxonomy" id="461836"/>
    <lineage>
        <taxon>Eukaryota</taxon>
        <taxon>Apusozoa</taxon>
        <taxon>Apusomonadida</taxon>
        <taxon>Apusomonadidae</taxon>
        <taxon>Thecamonas</taxon>
    </lineage>
</organism>
<dbReference type="InterPro" id="IPR051335">
    <property type="entry name" value="Alanyl-tRNA_Editing_Enzymes"/>
</dbReference>
<dbReference type="InterPro" id="IPR012947">
    <property type="entry name" value="tRNA_SAD"/>
</dbReference>
<comment type="similarity">
    <text evidence="2">Belongs to the class-II aminoacyl-tRNA synthetase family. Alax-L subfamily.</text>
</comment>
<evidence type="ECO:0000259" key="3">
    <source>
        <dbReference type="SMART" id="SM00863"/>
    </source>
</evidence>
<dbReference type="AlphaFoldDB" id="A0A0L0DHD9"/>
<evidence type="ECO:0000256" key="2">
    <source>
        <dbReference type="ARBA" id="ARBA00008429"/>
    </source>
</evidence>
<sequence>MTTKLYLDDTDLVKCEAVATAEVILDATVVYPQGGGQPSDKATISSVDGSVVFRVDKAVLDRDSDVVVHTGAYMPGSEPLVPGMPVVVAVDAELRALHARLHSAGHLLDAAMRNLGYADLEPTRGAHAPHLAYVEYAGVIADPGERERLPQRLAAECAALIAAGGDVRVRHVARDDVAAECGLDEIPAYLPETMPTVRIVGMADAACPCGGTHVKNVVTIGGITIRKIKHKAGKRTVNVRYSVDPSP</sequence>
<keyword evidence="4" id="KW-0030">Aminoacyl-tRNA synthetase</keyword>
<dbReference type="Proteomes" id="UP000054408">
    <property type="component" value="Unassembled WGS sequence"/>
</dbReference>
<dbReference type="GeneID" id="25566639"/>
<dbReference type="GO" id="GO:0043039">
    <property type="term" value="P:tRNA aminoacylation"/>
    <property type="evidence" value="ECO:0007669"/>
    <property type="project" value="InterPro"/>
</dbReference>
<dbReference type="Gene3D" id="2.40.30.130">
    <property type="match status" value="1"/>
</dbReference>